<dbReference type="Proteomes" id="UP001165121">
    <property type="component" value="Unassembled WGS sequence"/>
</dbReference>
<gene>
    <name evidence="1" type="ORF">Pfra01_001907100</name>
</gene>
<evidence type="ECO:0000313" key="1">
    <source>
        <dbReference type="EMBL" id="GMF48862.1"/>
    </source>
</evidence>
<name>A0A9W7D142_9STRA</name>
<organism evidence="1 2">
    <name type="scientific">Phytophthora fragariaefolia</name>
    <dbReference type="NCBI Taxonomy" id="1490495"/>
    <lineage>
        <taxon>Eukaryota</taxon>
        <taxon>Sar</taxon>
        <taxon>Stramenopiles</taxon>
        <taxon>Oomycota</taxon>
        <taxon>Peronosporomycetes</taxon>
        <taxon>Peronosporales</taxon>
        <taxon>Peronosporaceae</taxon>
        <taxon>Phytophthora</taxon>
    </lineage>
</organism>
<sequence length="79" mass="8285">MIPVDTIAGIGPHQSVYYQSDTGLPVDNADVGRRPINPRWAGLFATLLSSINSKITVCSVSERGSVTEPLISGISSPSS</sequence>
<proteinExistence type="predicted"/>
<comment type="caution">
    <text evidence="1">The sequence shown here is derived from an EMBL/GenBank/DDBJ whole genome shotgun (WGS) entry which is preliminary data.</text>
</comment>
<protein>
    <submittedName>
        <fullName evidence="1">Unnamed protein product</fullName>
    </submittedName>
</protein>
<dbReference type="AlphaFoldDB" id="A0A9W7D142"/>
<evidence type="ECO:0000313" key="2">
    <source>
        <dbReference type="Proteomes" id="UP001165121"/>
    </source>
</evidence>
<dbReference type="EMBL" id="BSXT01002418">
    <property type="protein sequence ID" value="GMF48862.1"/>
    <property type="molecule type" value="Genomic_DNA"/>
</dbReference>
<accession>A0A9W7D142</accession>
<keyword evidence="2" id="KW-1185">Reference proteome</keyword>
<reference evidence="1" key="1">
    <citation type="submission" date="2023-04" db="EMBL/GenBank/DDBJ databases">
        <title>Phytophthora fragariaefolia NBRC 109709.</title>
        <authorList>
            <person name="Ichikawa N."/>
            <person name="Sato H."/>
            <person name="Tonouchi N."/>
        </authorList>
    </citation>
    <scope>NUCLEOTIDE SEQUENCE</scope>
    <source>
        <strain evidence="1">NBRC 109709</strain>
    </source>
</reference>